<protein>
    <submittedName>
        <fullName evidence="1">Uncharacterized protein</fullName>
    </submittedName>
</protein>
<dbReference type="AlphaFoldDB" id="A0A7X3H078"/>
<sequence>MPNQWRQRLSYLILLLLIAPGLVTTSIGEARAHGPLSVAGGVETVHQNNVQDGHVHNHEDGRHLHHESGSHFHETVDRLATGITLESTFHNDLRVSDQHGIPLRRVYRLERPPRPVIAG</sequence>
<keyword evidence="2" id="KW-1185">Reference proteome</keyword>
<evidence type="ECO:0000313" key="1">
    <source>
        <dbReference type="EMBL" id="MWJ28136.1"/>
    </source>
</evidence>
<organism evidence="1 2">
    <name type="scientific">Vreelandella zhuhanensis</name>
    <dbReference type="NCBI Taxonomy" id="2684210"/>
    <lineage>
        <taxon>Bacteria</taxon>
        <taxon>Pseudomonadati</taxon>
        <taxon>Pseudomonadota</taxon>
        <taxon>Gammaproteobacteria</taxon>
        <taxon>Oceanospirillales</taxon>
        <taxon>Halomonadaceae</taxon>
        <taxon>Vreelandella</taxon>
    </lineage>
</organism>
<dbReference type="EMBL" id="WTKP01000005">
    <property type="protein sequence ID" value="MWJ28136.1"/>
    <property type="molecule type" value="Genomic_DNA"/>
</dbReference>
<name>A0A7X3H078_9GAMM</name>
<evidence type="ECO:0000313" key="2">
    <source>
        <dbReference type="Proteomes" id="UP000437638"/>
    </source>
</evidence>
<reference evidence="1 2" key="1">
    <citation type="submission" date="2019-12" db="EMBL/GenBank/DDBJ databases">
        <title>Halomonas rutogse sp. nov. isolated from two lakes on Tibetan Plateau.</title>
        <authorList>
            <person name="Gao P."/>
        </authorList>
    </citation>
    <scope>NUCLEOTIDE SEQUENCE [LARGE SCALE GENOMIC DNA]</scope>
    <source>
        <strain evidence="1 2">ZH2S</strain>
    </source>
</reference>
<accession>A0A7X3H078</accession>
<dbReference type="RefSeq" id="WP_160418516.1">
    <property type="nucleotide sequence ID" value="NZ_WTKP01000005.1"/>
</dbReference>
<proteinExistence type="predicted"/>
<comment type="caution">
    <text evidence="1">The sequence shown here is derived from an EMBL/GenBank/DDBJ whole genome shotgun (WGS) entry which is preliminary data.</text>
</comment>
<gene>
    <name evidence="1" type="ORF">GPM19_07945</name>
</gene>
<dbReference type="Proteomes" id="UP000437638">
    <property type="component" value="Unassembled WGS sequence"/>
</dbReference>